<accession>A0A409XJS0</accession>
<dbReference type="PROSITE" id="PS50157">
    <property type="entry name" value="ZINC_FINGER_C2H2_2"/>
    <property type="match status" value="1"/>
</dbReference>
<evidence type="ECO:0000256" key="5">
    <source>
        <dbReference type="SAM" id="MobiDB-lite"/>
    </source>
</evidence>
<dbReference type="InParanoid" id="A0A409XJS0"/>
<dbReference type="SMART" id="SM00355">
    <property type="entry name" value="ZnF_C2H2"/>
    <property type="match status" value="2"/>
</dbReference>
<dbReference type="Gene3D" id="1.10.287.110">
    <property type="entry name" value="DnaJ domain"/>
    <property type="match status" value="1"/>
</dbReference>
<evidence type="ECO:0000259" key="6">
    <source>
        <dbReference type="PROSITE" id="PS50076"/>
    </source>
</evidence>
<dbReference type="GO" id="GO:0008270">
    <property type="term" value="F:zinc ion binding"/>
    <property type="evidence" value="ECO:0007669"/>
    <property type="project" value="UniProtKB-KW"/>
</dbReference>
<evidence type="ECO:0000256" key="1">
    <source>
        <dbReference type="ARBA" id="ARBA00022723"/>
    </source>
</evidence>
<dbReference type="CDD" id="cd06257">
    <property type="entry name" value="DnaJ"/>
    <property type="match status" value="1"/>
</dbReference>
<dbReference type="SUPFAM" id="SSF46565">
    <property type="entry name" value="Chaperone J-domain"/>
    <property type="match status" value="1"/>
</dbReference>
<dbReference type="PANTHER" id="PTHR44029:SF1">
    <property type="entry name" value="DNAJ HOMOLOG SUBFAMILY C MEMBER 21"/>
    <property type="match status" value="1"/>
</dbReference>
<dbReference type="InterPro" id="IPR003604">
    <property type="entry name" value="Matrin/U1-like-C_Znf_C2H2"/>
</dbReference>
<keyword evidence="1" id="KW-0479">Metal-binding</keyword>
<organism evidence="8 9">
    <name type="scientific">Psilocybe cyanescens</name>
    <dbReference type="NCBI Taxonomy" id="93625"/>
    <lineage>
        <taxon>Eukaryota</taxon>
        <taxon>Fungi</taxon>
        <taxon>Dikarya</taxon>
        <taxon>Basidiomycota</taxon>
        <taxon>Agaricomycotina</taxon>
        <taxon>Agaricomycetes</taxon>
        <taxon>Agaricomycetidae</taxon>
        <taxon>Agaricales</taxon>
        <taxon>Agaricineae</taxon>
        <taxon>Strophariaceae</taxon>
        <taxon>Psilocybe</taxon>
    </lineage>
</organism>
<name>A0A409XJS0_PSICY</name>
<dbReference type="FunCoup" id="A0A409XJS0">
    <property type="interactions" value="612"/>
</dbReference>
<dbReference type="PROSITE" id="PS00028">
    <property type="entry name" value="ZINC_FINGER_C2H2_1"/>
    <property type="match status" value="2"/>
</dbReference>
<dbReference type="SMART" id="SM00451">
    <property type="entry name" value="ZnF_U1"/>
    <property type="match status" value="1"/>
</dbReference>
<feature type="domain" description="J" evidence="6">
    <location>
        <begin position="23"/>
        <end position="81"/>
    </location>
</feature>
<dbReference type="AlphaFoldDB" id="A0A409XJS0"/>
<keyword evidence="2 4" id="KW-0863">Zinc-finger</keyword>
<gene>
    <name evidence="8" type="ORF">CVT25_013925</name>
</gene>
<dbReference type="OrthoDB" id="5894at2759"/>
<dbReference type="Proteomes" id="UP000283269">
    <property type="component" value="Unassembled WGS sequence"/>
</dbReference>
<dbReference type="InterPro" id="IPR036869">
    <property type="entry name" value="J_dom_sf"/>
</dbReference>
<dbReference type="PANTHER" id="PTHR44029">
    <property type="entry name" value="DNAJ HOMOLOG SUBFAMILY C MEMBER 21"/>
    <property type="match status" value="1"/>
</dbReference>
<evidence type="ECO:0008006" key="10">
    <source>
        <dbReference type="Google" id="ProtNLM"/>
    </source>
</evidence>
<protein>
    <recommendedName>
        <fullName evidence="10">J domain-containing protein</fullName>
    </recommendedName>
</protein>
<keyword evidence="9" id="KW-1185">Reference proteome</keyword>
<dbReference type="PROSITE" id="PS50076">
    <property type="entry name" value="DNAJ_2"/>
    <property type="match status" value="1"/>
</dbReference>
<dbReference type="PRINTS" id="PR00625">
    <property type="entry name" value="JDOMAIN"/>
</dbReference>
<evidence type="ECO:0000313" key="9">
    <source>
        <dbReference type="Proteomes" id="UP000283269"/>
    </source>
</evidence>
<feature type="compositionally biased region" description="Polar residues" evidence="5">
    <location>
        <begin position="458"/>
        <end position="481"/>
    </location>
</feature>
<dbReference type="GO" id="GO:0005737">
    <property type="term" value="C:cytoplasm"/>
    <property type="evidence" value="ECO:0007669"/>
    <property type="project" value="TreeGrafter"/>
</dbReference>
<keyword evidence="3" id="KW-0862">Zinc</keyword>
<dbReference type="InterPro" id="IPR051964">
    <property type="entry name" value="Chaperone_stress_response"/>
</dbReference>
<dbReference type="InterPro" id="IPR054076">
    <property type="entry name" value="ZUO1-like_ZHD"/>
</dbReference>
<reference evidence="8 9" key="1">
    <citation type="journal article" date="2018" name="Evol. Lett.">
        <title>Horizontal gene cluster transfer increased hallucinogenic mushroom diversity.</title>
        <authorList>
            <person name="Reynolds H.T."/>
            <person name="Vijayakumar V."/>
            <person name="Gluck-Thaler E."/>
            <person name="Korotkin H.B."/>
            <person name="Matheny P.B."/>
            <person name="Slot J.C."/>
        </authorList>
    </citation>
    <scope>NUCLEOTIDE SEQUENCE [LARGE SCALE GENOMIC DNA]</scope>
    <source>
        <strain evidence="8 9">2631</strain>
    </source>
</reference>
<dbReference type="InterPro" id="IPR013087">
    <property type="entry name" value="Znf_C2H2_type"/>
</dbReference>
<dbReference type="Pfam" id="PF00226">
    <property type="entry name" value="DnaJ"/>
    <property type="match status" value="1"/>
</dbReference>
<dbReference type="GO" id="GO:0003676">
    <property type="term" value="F:nucleic acid binding"/>
    <property type="evidence" value="ECO:0007669"/>
    <property type="project" value="InterPro"/>
</dbReference>
<sequence length="551" mass="63489">MGARESTGRPQANDTDEQSPSLDYYQILEVSEDATADEIKRSFRRLALIHHPDKNHTDVEEATRRFATLQQAYEERAWYDSHRASLIPEADADIVFEDIRKGTTTSSRVRDRGLTVRHLARFFETTSWNTFDDGENSFFTIYRNLFARLSAEESSFGQAEAFPSFGHSTWQWSASSQADTDCAKSFYNVWLNFVTEKDFLWMEQWNIAEAPERRVRRLMEKDNKKLREDARREYNDTVRSLVKFVRKRDPRYKKHLEAQAALSIAPALTPQKSTPASKENIADLYVEQEWQKVETKGLHADLDWADAEGDMEEWECVACRKTFRSEAAWNSHERSKKHMKEVERLKWEMQEEDEALNLDAEAEDSETPTKTDTEDELEISHLEIETEPEVGKVLVSDPLPDDQEGNPLIVPAENSIPKDTTSRKDNTSKQAENDTEVPSRRRKGRRRNNFDILENETQENLVSTASPETPAQDRAVTSTPELSKKEKRRAKQQAKQSETPKADNSLICNECRETFPSKTKLFNHLTEFGHAFAVVADGQKVKGGKGKKQRR</sequence>
<dbReference type="SMART" id="SM00271">
    <property type="entry name" value="DnaJ"/>
    <property type="match status" value="1"/>
</dbReference>
<feature type="region of interest" description="Disordered" evidence="5">
    <location>
        <begin position="356"/>
        <end position="504"/>
    </location>
</feature>
<dbReference type="Pfam" id="PF12171">
    <property type="entry name" value="zf-C2H2_jaz"/>
    <property type="match status" value="1"/>
</dbReference>
<feature type="compositionally biased region" description="Basic and acidic residues" evidence="5">
    <location>
        <begin position="367"/>
        <end position="384"/>
    </location>
</feature>
<evidence type="ECO:0000256" key="4">
    <source>
        <dbReference type="PROSITE-ProRule" id="PRU00042"/>
    </source>
</evidence>
<feature type="compositionally biased region" description="Polar residues" evidence="5">
    <location>
        <begin position="8"/>
        <end position="21"/>
    </location>
</feature>
<evidence type="ECO:0000256" key="2">
    <source>
        <dbReference type="ARBA" id="ARBA00022771"/>
    </source>
</evidence>
<dbReference type="SUPFAM" id="SSF57667">
    <property type="entry name" value="beta-beta-alpha zinc fingers"/>
    <property type="match status" value="1"/>
</dbReference>
<dbReference type="InterPro" id="IPR036236">
    <property type="entry name" value="Znf_C2H2_sf"/>
</dbReference>
<dbReference type="EMBL" id="NHYD01001492">
    <property type="protein sequence ID" value="PPQ91000.1"/>
    <property type="molecule type" value="Genomic_DNA"/>
</dbReference>
<dbReference type="STRING" id="93625.A0A409XJS0"/>
<dbReference type="InterPro" id="IPR001623">
    <property type="entry name" value="DnaJ_domain"/>
</dbReference>
<feature type="region of interest" description="Disordered" evidence="5">
    <location>
        <begin position="1"/>
        <end position="22"/>
    </location>
</feature>
<feature type="domain" description="C2H2-type" evidence="7">
    <location>
        <begin position="314"/>
        <end position="343"/>
    </location>
</feature>
<feature type="compositionally biased region" description="Acidic residues" evidence="5">
    <location>
        <begin position="356"/>
        <end position="366"/>
    </location>
</feature>
<evidence type="ECO:0000259" key="7">
    <source>
        <dbReference type="PROSITE" id="PS50157"/>
    </source>
</evidence>
<evidence type="ECO:0000256" key="3">
    <source>
        <dbReference type="ARBA" id="ARBA00022833"/>
    </source>
</evidence>
<dbReference type="InterPro" id="IPR022755">
    <property type="entry name" value="Znf_C2H2_jaz"/>
</dbReference>
<dbReference type="Gene3D" id="3.30.160.60">
    <property type="entry name" value="Classic Zinc Finger"/>
    <property type="match status" value="1"/>
</dbReference>
<proteinExistence type="predicted"/>
<comment type="caution">
    <text evidence="8">The sequence shown here is derived from an EMBL/GenBank/DDBJ whole genome shotgun (WGS) entry which is preliminary data.</text>
</comment>
<dbReference type="Pfam" id="PF21884">
    <property type="entry name" value="ZUO1-like_ZHD"/>
    <property type="match status" value="1"/>
</dbReference>
<evidence type="ECO:0000313" key="8">
    <source>
        <dbReference type="EMBL" id="PPQ91000.1"/>
    </source>
</evidence>